<evidence type="ECO:0000313" key="2">
    <source>
        <dbReference type="EMBL" id="QSI75097.1"/>
    </source>
</evidence>
<protein>
    <submittedName>
        <fullName evidence="2">Phasin family protein</fullName>
    </submittedName>
</protein>
<sequence>MSNKTDAGMQAVHQRNLELAAKMAQMSFENARKIIELQVNLARELFEDGLANAKDATSVTDPAEALQVRSRLAQKTAERMLGVTREIAGMTANAQAEFGKIVGQQLTGGTDLGEAMQQAFKGSGFNPADAMAVAQNAFDAARGMYEQIAKVSMDALSATTQAATRKAK</sequence>
<gene>
    <name evidence="2" type="ORF">JY500_11195</name>
</gene>
<evidence type="ECO:0000259" key="1">
    <source>
        <dbReference type="Pfam" id="PF09361"/>
    </source>
</evidence>
<evidence type="ECO:0000313" key="3">
    <source>
        <dbReference type="Proteomes" id="UP000663570"/>
    </source>
</evidence>
<accession>A0ABX7M005</accession>
<organism evidence="2 3">
    <name type="scientific">Niveibacterium microcysteis</name>
    <dbReference type="NCBI Taxonomy" id="2811415"/>
    <lineage>
        <taxon>Bacteria</taxon>
        <taxon>Pseudomonadati</taxon>
        <taxon>Pseudomonadota</taxon>
        <taxon>Betaproteobacteria</taxon>
        <taxon>Rhodocyclales</taxon>
        <taxon>Rhodocyclaceae</taxon>
        <taxon>Niveibacterium</taxon>
    </lineage>
</organism>
<dbReference type="InterPro" id="IPR018968">
    <property type="entry name" value="Phasin"/>
</dbReference>
<reference evidence="2 3" key="1">
    <citation type="submission" date="2021-02" db="EMBL/GenBank/DDBJ databases">
        <title>Niveibacterium changnyeongensis HC41.</title>
        <authorList>
            <person name="Kang M."/>
        </authorList>
    </citation>
    <scope>NUCLEOTIDE SEQUENCE [LARGE SCALE GENOMIC DNA]</scope>
    <source>
        <strain evidence="2 3">HC41</strain>
    </source>
</reference>
<dbReference type="RefSeq" id="WP_172200302.1">
    <property type="nucleotide sequence ID" value="NZ_CP071060.1"/>
</dbReference>
<feature type="domain" description="Phasin" evidence="1">
    <location>
        <begin position="9"/>
        <end position="105"/>
    </location>
</feature>
<proteinExistence type="predicted"/>
<dbReference type="Proteomes" id="UP000663570">
    <property type="component" value="Chromosome"/>
</dbReference>
<dbReference type="Pfam" id="PF09361">
    <property type="entry name" value="Phasin_2"/>
    <property type="match status" value="1"/>
</dbReference>
<name>A0ABX7M005_9RHOO</name>
<dbReference type="NCBIfam" id="TIGR01841">
    <property type="entry name" value="phasin"/>
    <property type="match status" value="1"/>
</dbReference>
<dbReference type="InterPro" id="IPR010127">
    <property type="entry name" value="Phasin_subfam-1"/>
</dbReference>
<dbReference type="EMBL" id="CP071060">
    <property type="protein sequence ID" value="QSI75097.1"/>
    <property type="molecule type" value="Genomic_DNA"/>
</dbReference>
<keyword evidence="3" id="KW-1185">Reference proteome</keyword>